<name>A0A6I3I8L5_9MICO</name>
<dbReference type="GO" id="GO:0050308">
    <property type="term" value="F:sugar-phosphatase activity"/>
    <property type="evidence" value="ECO:0007669"/>
    <property type="project" value="TreeGrafter"/>
</dbReference>
<sequence>MGPRHRRGRRPLPHRHGVRPGPAGRCRARRPGRRAGRRRAEAADVAGLRPPAALLLDLDGTLVDSEPVHRETYRRFFGARGWEHDDALLAQFTGRRPDDVFAGTPGPWSGEDPTALLHEVASHHPHDLLPEPVEGARELVDDACSRGIPCVLVTSADRRWARTALEILGGAGRFAAMVTREDVTDGKPAPDGYLLAIRTLGVRPEDCLVAEDTPAGVRAGRSAGAGTVVGVTTSFSADELRAAGADLVLPDLHGLVTTR</sequence>
<dbReference type="InterPro" id="IPR006439">
    <property type="entry name" value="HAD-SF_hydro_IA"/>
</dbReference>
<feature type="region of interest" description="Disordered" evidence="1">
    <location>
        <begin position="1"/>
        <end position="43"/>
    </location>
</feature>
<feature type="compositionally biased region" description="Basic residues" evidence="1">
    <location>
        <begin position="26"/>
        <end position="37"/>
    </location>
</feature>
<comment type="caution">
    <text evidence="2">The sequence shown here is derived from an EMBL/GenBank/DDBJ whole genome shotgun (WGS) entry which is preliminary data.</text>
</comment>
<proteinExistence type="predicted"/>
<dbReference type="Gene3D" id="3.40.50.1000">
    <property type="entry name" value="HAD superfamily/HAD-like"/>
    <property type="match status" value="1"/>
</dbReference>
<dbReference type="InterPro" id="IPR023198">
    <property type="entry name" value="PGP-like_dom2"/>
</dbReference>
<dbReference type="Pfam" id="PF00702">
    <property type="entry name" value="Hydrolase"/>
    <property type="match status" value="1"/>
</dbReference>
<dbReference type="PANTHER" id="PTHR43481:SF4">
    <property type="entry name" value="GLYCEROL-1-PHOSPHATE PHOSPHOHYDROLASE 1-RELATED"/>
    <property type="match status" value="1"/>
</dbReference>
<reference evidence="2 3" key="1">
    <citation type="submission" date="2019-11" db="EMBL/GenBank/DDBJ databases">
        <title>Whole genome sequencing identifies a novel species of the genus Arsenicicoccus isolated from human blood.</title>
        <authorList>
            <person name="Jeong J.H."/>
            <person name="Kweon O.J."/>
            <person name="Kim H.R."/>
            <person name="Kim T.-H."/>
            <person name="Ha S.-M."/>
            <person name="Lee M.-K."/>
        </authorList>
    </citation>
    <scope>NUCLEOTIDE SEQUENCE [LARGE SCALE GENOMIC DNA]</scope>
    <source>
        <strain evidence="2 3">MKL-02</strain>
    </source>
</reference>
<keyword evidence="3" id="KW-1185">Reference proteome</keyword>
<accession>A0A6I3I8L5</accession>
<dbReference type="SFLD" id="SFLDS00003">
    <property type="entry name" value="Haloacid_Dehalogenase"/>
    <property type="match status" value="1"/>
</dbReference>
<dbReference type="SFLD" id="SFLDG01129">
    <property type="entry name" value="C1.5:_HAD__Beta-PGM__Phosphata"/>
    <property type="match status" value="1"/>
</dbReference>
<dbReference type="NCBIfam" id="TIGR01509">
    <property type="entry name" value="HAD-SF-IA-v3"/>
    <property type="match status" value="1"/>
</dbReference>
<keyword evidence="2" id="KW-0378">Hydrolase</keyword>
<dbReference type="Proteomes" id="UP000431092">
    <property type="component" value="Unassembled WGS sequence"/>
</dbReference>
<evidence type="ECO:0000256" key="1">
    <source>
        <dbReference type="SAM" id="MobiDB-lite"/>
    </source>
</evidence>
<gene>
    <name evidence="2" type="ORF">GGG17_11255</name>
</gene>
<organism evidence="2 3">
    <name type="scientific">Arsenicicoccus cauae</name>
    <dbReference type="NCBI Taxonomy" id="2663847"/>
    <lineage>
        <taxon>Bacteria</taxon>
        <taxon>Bacillati</taxon>
        <taxon>Actinomycetota</taxon>
        <taxon>Actinomycetes</taxon>
        <taxon>Micrococcales</taxon>
        <taxon>Intrasporangiaceae</taxon>
        <taxon>Arsenicicoccus</taxon>
    </lineage>
</organism>
<evidence type="ECO:0000313" key="3">
    <source>
        <dbReference type="Proteomes" id="UP000431092"/>
    </source>
</evidence>
<dbReference type="EMBL" id="WLVL01000039">
    <property type="protein sequence ID" value="MTB72534.1"/>
    <property type="molecule type" value="Genomic_DNA"/>
</dbReference>
<protein>
    <submittedName>
        <fullName evidence="2">HAD-IA family hydrolase</fullName>
    </submittedName>
</protein>
<evidence type="ECO:0000313" key="2">
    <source>
        <dbReference type="EMBL" id="MTB72534.1"/>
    </source>
</evidence>
<dbReference type="InterPro" id="IPR036412">
    <property type="entry name" value="HAD-like_sf"/>
</dbReference>
<dbReference type="Gene3D" id="1.10.150.240">
    <property type="entry name" value="Putative phosphatase, domain 2"/>
    <property type="match status" value="1"/>
</dbReference>
<dbReference type="AlphaFoldDB" id="A0A6I3I8L5"/>
<dbReference type="PANTHER" id="PTHR43481">
    <property type="entry name" value="FRUCTOSE-1-PHOSPHATE PHOSPHATASE"/>
    <property type="match status" value="1"/>
</dbReference>
<feature type="compositionally biased region" description="Basic residues" evidence="1">
    <location>
        <begin position="1"/>
        <end position="18"/>
    </location>
</feature>
<dbReference type="InterPro" id="IPR023214">
    <property type="entry name" value="HAD_sf"/>
</dbReference>
<dbReference type="InterPro" id="IPR051806">
    <property type="entry name" value="HAD-like_SPP"/>
</dbReference>
<dbReference type="SUPFAM" id="SSF56784">
    <property type="entry name" value="HAD-like"/>
    <property type="match status" value="1"/>
</dbReference>